<protein>
    <submittedName>
        <fullName evidence="2">Uncharacterized protein</fullName>
    </submittedName>
</protein>
<evidence type="ECO:0000313" key="2">
    <source>
        <dbReference type="EMBL" id="KAH0899083.1"/>
    </source>
</evidence>
<keyword evidence="3" id="KW-1185">Reference proteome</keyword>
<dbReference type="EMBL" id="JAGKQM010000012">
    <property type="protein sequence ID" value="KAH0899083.1"/>
    <property type="molecule type" value="Genomic_DNA"/>
</dbReference>
<dbReference type="Proteomes" id="UP000824890">
    <property type="component" value="Unassembled WGS sequence"/>
</dbReference>
<feature type="region of interest" description="Disordered" evidence="1">
    <location>
        <begin position="183"/>
        <end position="204"/>
    </location>
</feature>
<evidence type="ECO:0000256" key="1">
    <source>
        <dbReference type="SAM" id="MobiDB-lite"/>
    </source>
</evidence>
<comment type="caution">
    <text evidence="2">The sequence shown here is derived from an EMBL/GenBank/DDBJ whole genome shotgun (WGS) entry which is preliminary data.</text>
</comment>
<reference evidence="2 3" key="1">
    <citation type="submission" date="2021-05" db="EMBL/GenBank/DDBJ databases">
        <title>Genome Assembly of Synthetic Allotetraploid Brassica napus Reveals Homoeologous Exchanges between Subgenomes.</title>
        <authorList>
            <person name="Davis J.T."/>
        </authorList>
    </citation>
    <scope>NUCLEOTIDE SEQUENCE [LARGE SCALE GENOMIC DNA]</scope>
    <source>
        <strain evidence="3">cv. Da-Ae</strain>
        <tissue evidence="2">Seedling</tissue>
    </source>
</reference>
<proteinExistence type="predicted"/>
<gene>
    <name evidence="2" type="ORF">HID58_048651</name>
</gene>
<accession>A0ABQ8B318</accession>
<evidence type="ECO:0000313" key="3">
    <source>
        <dbReference type="Proteomes" id="UP000824890"/>
    </source>
</evidence>
<organism evidence="2 3">
    <name type="scientific">Brassica napus</name>
    <name type="common">Rape</name>
    <dbReference type="NCBI Taxonomy" id="3708"/>
    <lineage>
        <taxon>Eukaryota</taxon>
        <taxon>Viridiplantae</taxon>
        <taxon>Streptophyta</taxon>
        <taxon>Embryophyta</taxon>
        <taxon>Tracheophyta</taxon>
        <taxon>Spermatophyta</taxon>
        <taxon>Magnoliopsida</taxon>
        <taxon>eudicotyledons</taxon>
        <taxon>Gunneridae</taxon>
        <taxon>Pentapetalae</taxon>
        <taxon>rosids</taxon>
        <taxon>malvids</taxon>
        <taxon>Brassicales</taxon>
        <taxon>Brassicaceae</taxon>
        <taxon>Brassiceae</taxon>
        <taxon>Brassica</taxon>
    </lineage>
</organism>
<name>A0ABQ8B318_BRANA</name>
<sequence>MDSIFRGNIMNKKEMEVVMNKAKRDRLRVTSRCLQLGASFKVLELDEMRQSTVPNVFIKGKHIVLDVIEVGVIWNPPSDATNVLLPTSPVFCVELAVDDGKDSDTFVIFDKEMTRLTKQEVVVLAFEEIPTGGEEELPSCLVELSWEGVRRAINNLLPLSEEEGGITTTSSNETVVAAKLGMGGETANPPGNKNVVNTHKHHRE</sequence>